<keyword evidence="2" id="KW-1185">Reference proteome</keyword>
<protein>
    <submittedName>
        <fullName evidence="1">Uncharacterized protein</fullName>
    </submittedName>
</protein>
<accession>A0AAV0H4D6</accession>
<sequence length="65" mass="7447">MGLKLLKAYEHFRLGTGRANELKQTWWKRLEEAVVKAEQHIIQMEPRASRSFESAAAGILMTKCS</sequence>
<reference evidence="1" key="1">
    <citation type="submission" date="2022-08" db="EMBL/GenBank/DDBJ databases">
        <authorList>
            <person name="Gutierrez-Valencia J."/>
        </authorList>
    </citation>
    <scope>NUCLEOTIDE SEQUENCE</scope>
</reference>
<evidence type="ECO:0000313" key="2">
    <source>
        <dbReference type="Proteomes" id="UP001154282"/>
    </source>
</evidence>
<proteinExistence type="predicted"/>
<gene>
    <name evidence="1" type="ORF">LITE_LOCUS2272</name>
</gene>
<evidence type="ECO:0000313" key="1">
    <source>
        <dbReference type="EMBL" id="CAI0379448.1"/>
    </source>
</evidence>
<name>A0AAV0H4D6_9ROSI</name>
<dbReference type="AlphaFoldDB" id="A0AAV0H4D6"/>
<dbReference type="Proteomes" id="UP001154282">
    <property type="component" value="Unassembled WGS sequence"/>
</dbReference>
<comment type="caution">
    <text evidence="1">The sequence shown here is derived from an EMBL/GenBank/DDBJ whole genome shotgun (WGS) entry which is preliminary data.</text>
</comment>
<dbReference type="EMBL" id="CAMGYJ010000002">
    <property type="protein sequence ID" value="CAI0379448.1"/>
    <property type="molecule type" value="Genomic_DNA"/>
</dbReference>
<organism evidence="1 2">
    <name type="scientific">Linum tenue</name>
    <dbReference type="NCBI Taxonomy" id="586396"/>
    <lineage>
        <taxon>Eukaryota</taxon>
        <taxon>Viridiplantae</taxon>
        <taxon>Streptophyta</taxon>
        <taxon>Embryophyta</taxon>
        <taxon>Tracheophyta</taxon>
        <taxon>Spermatophyta</taxon>
        <taxon>Magnoliopsida</taxon>
        <taxon>eudicotyledons</taxon>
        <taxon>Gunneridae</taxon>
        <taxon>Pentapetalae</taxon>
        <taxon>rosids</taxon>
        <taxon>fabids</taxon>
        <taxon>Malpighiales</taxon>
        <taxon>Linaceae</taxon>
        <taxon>Linum</taxon>
    </lineage>
</organism>